<evidence type="ECO:0000313" key="2">
    <source>
        <dbReference type="EMBL" id="MBO1327410.1"/>
    </source>
</evidence>
<dbReference type="PANTHER" id="PTHR33371">
    <property type="entry name" value="INTERMEMBRANE PHOSPHOLIPID TRANSPORT SYSTEM BINDING PROTEIN MLAD-RELATED"/>
    <property type="match status" value="1"/>
</dbReference>
<name>A0ABS3LII6_9PROT</name>
<dbReference type="Proteomes" id="UP000664399">
    <property type="component" value="Unassembled WGS sequence"/>
</dbReference>
<organism evidence="2 3">
    <name type="scientific">Acetobacter suratthaniensis</name>
    <dbReference type="NCBI Taxonomy" id="1502841"/>
    <lineage>
        <taxon>Bacteria</taxon>
        <taxon>Pseudomonadati</taxon>
        <taxon>Pseudomonadota</taxon>
        <taxon>Alphaproteobacteria</taxon>
        <taxon>Acetobacterales</taxon>
        <taxon>Acetobacteraceae</taxon>
        <taxon>Acetobacter</taxon>
    </lineage>
</organism>
<evidence type="ECO:0000259" key="1">
    <source>
        <dbReference type="Pfam" id="PF02470"/>
    </source>
</evidence>
<dbReference type="PANTHER" id="PTHR33371:SF4">
    <property type="entry name" value="INTERMEMBRANE PHOSPHOLIPID TRANSPORT SYSTEM BINDING PROTEIN MLAD"/>
    <property type="match status" value="1"/>
</dbReference>
<proteinExistence type="predicted"/>
<accession>A0ABS3LII6</accession>
<keyword evidence="3" id="KW-1185">Reference proteome</keyword>
<dbReference type="EMBL" id="JAFVMG010000001">
    <property type="protein sequence ID" value="MBO1327410.1"/>
    <property type="molecule type" value="Genomic_DNA"/>
</dbReference>
<protein>
    <submittedName>
        <fullName evidence="2">MCE family protein</fullName>
    </submittedName>
</protein>
<gene>
    <name evidence="2" type="ORF">J2D75_02825</name>
</gene>
<sequence>MMRQSRTGAWIFSGMVLLAAAGFASYALGTQKAPGGDSYELSARFVSANGLTRGADVDLAGVRVGRVSAITLDPASQMALVRFRLASSLHLPQDSTLSIGSATLASENALIITPGHDSTYARPGTLLTHTQEPTSLEQQVSNYIFGSGNLGP</sequence>
<feature type="domain" description="Mce/MlaD" evidence="1">
    <location>
        <begin position="38"/>
        <end position="115"/>
    </location>
</feature>
<evidence type="ECO:0000313" key="3">
    <source>
        <dbReference type="Proteomes" id="UP000664399"/>
    </source>
</evidence>
<dbReference type="Pfam" id="PF02470">
    <property type="entry name" value="MlaD"/>
    <property type="match status" value="1"/>
</dbReference>
<dbReference type="InterPro" id="IPR052336">
    <property type="entry name" value="MlaD_Phospholipid_Transporter"/>
</dbReference>
<reference evidence="2 3" key="1">
    <citation type="submission" date="2021-03" db="EMBL/GenBank/DDBJ databases">
        <title>The complete genome sequence of Acetobacter suratthaniensis TBRC 1719.</title>
        <authorList>
            <person name="Charoenyingcharoen P."/>
            <person name="Yukphan P."/>
        </authorList>
    </citation>
    <scope>NUCLEOTIDE SEQUENCE [LARGE SCALE GENOMIC DNA]</scope>
    <source>
        <strain evidence="2 3">TBRC 1719</strain>
    </source>
</reference>
<dbReference type="InterPro" id="IPR003399">
    <property type="entry name" value="Mce/MlaD"/>
</dbReference>
<comment type="caution">
    <text evidence="2">The sequence shown here is derived from an EMBL/GenBank/DDBJ whole genome shotgun (WGS) entry which is preliminary data.</text>
</comment>